<dbReference type="InterPro" id="IPR058058">
    <property type="entry name" value="CBU_0592-like"/>
</dbReference>
<dbReference type="RefSeq" id="WP_344442159.1">
    <property type="nucleotide sequence ID" value="NZ_BAAALF010000045.1"/>
</dbReference>
<dbReference type="EMBL" id="BAAALF010000045">
    <property type="protein sequence ID" value="GAA1238520.1"/>
    <property type="molecule type" value="Genomic_DNA"/>
</dbReference>
<proteinExistence type="predicted"/>
<protein>
    <recommendedName>
        <fullName evidence="2">CBU-0592-like domain-containing protein</fullName>
    </recommendedName>
</protein>
<dbReference type="Proteomes" id="UP001500037">
    <property type="component" value="Unassembled WGS sequence"/>
</dbReference>
<keyword evidence="1" id="KW-0472">Membrane</keyword>
<evidence type="ECO:0000256" key="1">
    <source>
        <dbReference type="SAM" id="Phobius"/>
    </source>
</evidence>
<keyword evidence="4" id="KW-1185">Reference proteome</keyword>
<gene>
    <name evidence="3" type="ORF">GCM10009665_30930</name>
</gene>
<evidence type="ECO:0000259" key="2">
    <source>
        <dbReference type="Pfam" id="PF26604"/>
    </source>
</evidence>
<keyword evidence="1" id="KW-0812">Transmembrane</keyword>
<name>A0ABN1W6W1_9ACTN</name>
<feature type="transmembrane region" description="Helical" evidence="1">
    <location>
        <begin position="55"/>
        <end position="74"/>
    </location>
</feature>
<keyword evidence="1" id="KW-1133">Transmembrane helix</keyword>
<evidence type="ECO:0000313" key="4">
    <source>
        <dbReference type="Proteomes" id="UP001500037"/>
    </source>
</evidence>
<feature type="transmembrane region" description="Helical" evidence="1">
    <location>
        <begin position="6"/>
        <end position="25"/>
    </location>
</feature>
<dbReference type="NCBIfam" id="NF047864">
    <property type="entry name" value="CBU_0592_membra"/>
    <property type="match status" value="1"/>
</dbReference>
<organism evidence="3 4">
    <name type="scientific">Kitasatospora nipponensis</name>
    <dbReference type="NCBI Taxonomy" id="258049"/>
    <lineage>
        <taxon>Bacteria</taxon>
        <taxon>Bacillati</taxon>
        <taxon>Actinomycetota</taxon>
        <taxon>Actinomycetes</taxon>
        <taxon>Kitasatosporales</taxon>
        <taxon>Streptomycetaceae</taxon>
        <taxon>Kitasatospora</taxon>
    </lineage>
</organism>
<comment type="caution">
    <text evidence="3">The sequence shown here is derived from an EMBL/GenBank/DDBJ whole genome shotgun (WGS) entry which is preliminary data.</text>
</comment>
<dbReference type="Pfam" id="PF26604">
    <property type="entry name" value="CBU_0592"/>
    <property type="match status" value="1"/>
</dbReference>
<feature type="transmembrane region" description="Helical" evidence="1">
    <location>
        <begin position="32"/>
        <end position="49"/>
    </location>
</feature>
<sequence>MEQAVQILGSILILIPFALAQWGRISARSRGYLVLNLAGSAVLATQAALTAQWGFLLLEGVWAVVSLIGLVAVLRGREPAAQH</sequence>
<reference evidence="3 4" key="1">
    <citation type="journal article" date="2019" name="Int. J. Syst. Evol. Microbiol.">
        <title>The Global Catalogue of Microorganisms (GCM) 10K type strain sequencing project: providing services to taxonomists for standard genome sequencing and annotation.</title>
        <authorList>
            <consortium name="The Broad Institute Genomics Platform"/>
            <consortium name="The Broad Institute Genome Sequencing Center for Infectious Disease"/>
            <person name="Wu L."/>
            <person name="Ma J."/>
        </authorList>
    </citation>
    <scope>NUCLEOTIDE SEQUENCE [LARGE SCALE GENOMIC DNA]</scope>
    <source>
        <strain evidence="3 4">JCM 13004</strain>
    </source>
</reference>
<evidence type="ECO:0000313" key="3">
    <source>
        <dbReference type="EMBL" id="GAA1238520.1"/>
    </source>
</evidence>
<accession>A0ABN1W6W1</accession>
<feature type="domain" description="CBU-0592-like" evidence="2">
    <location>
        <begin position="3"/>
        <end position="77"/>
    </location>
</feature>